<evidence type="ECO:0000256" key="1">
    <source>
        <dbReference type="ARBA" id="ARBA00001974"/>
    </source>
</evidence>
<evidence type="ECO:0000259" key="5">
    <source>
        <dbReference type="Pfam" id="PF01494"/>
    </source>
</evidence>
<evidence type="ECO:0000313" key="7">
    <source>
        <dbReference type="Proteomes" id="UP000656042"/>
    </source>
</evidence>
<dbReference type="Pfam" id="PF01494">
    <property type="entry name" value="FAD_binding_3"/>
    <property type="match status" value="1"/>
</dbReference>
<dbReference type="SUPFAM" id="SSF51905">
    <property type="entry name" value="FAD/NAD(P)-binding domain"/>
    <property type="match status" value="1"/>
</dbReference>
<dbReference type="PANTHER" id="PTHR46496">
    <property type="match status" value="1"/>
</dbReference>
<keyword evidence="4" id="KW-0560">Oxidoreductase</keyword>
<evidence type="ECO:0000313" key="6">
    <source>
        <dbReference type="EMBL" id="GGK76516.1"/>
    </source>
</evidence>
<evidence type="ECO:0000256" key="2">
    <source>
        <dbReference type="ARBA" id="ARBA00022630"/>
    </source>
</evidence>
<dbReference type="PANTHER" id="PTHR46496:SF1">
    <property type="entry name" value="ZEAXANTHIN EPOXIDASE, CHLOROPLASTIC"/>
    <property type="match status" value="1"/>
</dbReference>
<dbReference type="Gene3D" id="3.50.50.60">
    <property type="entry name" value="FAD/NAD(P)-binding domain"/>
    <property type="match status" value="1"/>
</dbReference>
<sequence>MAHQPSAIVIGAGPAGLAAAIALSERGFAVSVHERRADADVVGTGLTLWPNGLAALATFGAEAAVARRALAAPGTQMRTDRGRVLSEMPAAALDAAGGRGVAIARGDLLAALAGRLDPGVIRWGRRCVGVSGTPDGATAAFADGADARADLVIGADGMRSPVRTSCGIRARLRYAGFTVWRGTVRFPMASRPGLLTLGGPYQFGLWQLPDDEVYWFAAAPTSETTGRRGRTRPPAVFDDWHEPIPQLIAATSTERITVTAIYDCRPLPRWSSGRIVLVGDAAHPSLPNMGQGTSQAFEDVAVLADRLAAEPRIEQALRQYEARRRARARAAWSQARMLARMGAWRGGLACRVRETLMTAVPQRAQRAQLARLFAFPGAHAETRRSTQEAHDERG</sequence>
<dbReference type="AlphaFoldDB" id="A0A8J3BTB8"/>
<accession>A0A8J3BTB8</accession>
<comment type="cofactor">
    <cofactor evidence="1">
        <name>FAD</name>
        <dbReference type="ChEBI" id="CHEBI:57692"/>
    </cofactor>
</comment>
<reference evidence="6" key="2">
    <citation type="submission" date="2020-09" db="EMBL/GenBank/DDBJ databases">
        <authorList>
            <person name="Sun Q."/>
            <person name="Zhou Y."/>
        </authorList>
    </citation>
    <scope>NUCLEOTIDE SEQUENCE</scope>
    <source>
        <strain evidence="6">CGMCC 4.7299</strain>
    </source>
</reference>
<keyword evidence="7" id="KW-1185">Reference proteome</keyword>
<dbReference type="GO" id="GO:0016491">
    <property type="term" value="F:oxidoreductase activity"/>
    <property type="evidence" value="ECO:0007669"/>
    <property type="project" value="UniProtKB-KW"/>
</dbReference>
<name>A0A8J3BTB8_9ACTN</name>
<dbReference type="PRINTS" id="PR00420">
    <property type="entry name" value="RNGMNOXGNASE"/>
</dbReference>
<keyword evidence="3" id="KW-0274">FAD</keyword>
<dbReference type="RefSeq" id="WP_189077614.1">
    <property type="nucleotide sequence ID" value="NZ_BMMX01000001.1"/>
</dbReference>
<feature type="domain" description="FAD-binding" evidence="5">
    <location>
        <begin position="7"/>
        <end position="333"/>
    </location>
</feature>
<dbReference type="EMBL" id="BMMX01000001">
    <property type="protein sequence ID" value="GGK76516.1"/>
    <property type="molecule type" value="Genomic_DNA"/>
</dbReference>
<reference evidence="6" key="1">
    <citation type="journal article" date="2014" name="Int. J. Syst. Evol. Microbiol.">
        <title>Complete genome sequence of Corynebacterium casei LMG S-19264T (=DSM 44701T), isolated from a smear-ripened cheese.</title>
        <authorList>
            <consortium name="US DOE Joint Genome Institute (JGI-PGF)"/>
            <person name="Walter F."/>
            <person name="Albersmeier A."/>
            <person name="Kalinowski J."/>
            <person name="Ruckert C."/>
        </authorList>
    </citation>
    <scope>NUCLEOTIDE SEQUENCE</scope>
    <source>
        <strain evidence="6">CGMCC 4.7299</strain>
    </source>
</reference>
<organism evidence="6 7">
    <name type="scientific">Mangrovihabitans endophyticus</name>
    <dbReference type="NCBI Taxonomy" id="1751298"/>
    <lineage>
        <taxon>Bacteria</taxon>
        <taxon>Bacillati</taxon>
        <taxon>Actinomycetota</taxon>
        <taxon>Actinomycetes</taxon>
        <taxon>Micromonosporales</taxon>
        <taxon>Micromonosporaceae</taxon>
        <taxon>Mangrovihabitans</taxon>
    </lineage>
</organism>
<gene>
    <name evidence="6" type="ORF">GCM10012284_08110</name>
</gene>
<protein>
    <submittedName>
        <fullName evidence="6">Salicylate hydroxylase</fullName>
    </submittedName>
</protein>
<dbReference type="InterPro" id="IPR002938">
    <property type="entry name" value="FAD-bd"/>
</dbReference>
<dbReference type="Proteomes" id="UP000656042">
    <property type="component" value="Unassembled WGS sequence"/>
</dbReference>
<comment type="caution">
    <text evidence="6">The sequence shown here is derived from an EMBL/GenBank/DDBJ whole genome shotgun (WGS) entry which is preliminary data.</text>
</comment>
<dbReference type="InterPro" id="IPR036188">
    <property type="entry name" value="FAD/NAD-bd_sf"/>
</dbReference>
<dbReference type="GO" id="GO:0071949">
    <property type="term" value="F:FAD binding"/>
    <property type="evidence" value="ECO:0007669"/>
    <property type="project" value="InterPro"/>
</dbReference>
<evidence type="ECO:0000256" key="3">
    <source>
        <dbReference type="ARBA" id="ARBA00022827"/>
    </source>
</evidence>
<keyword evidence="2" id="KW-0285">Flavoprotein</keyword>
<evidence type="ECO:0000256" key="4">
    <source>
        <dbReference type="ARBA" id="ARBA00023002"/>
    </source>
</evidence>
<proteinExistence type="predicted"/>